<keyword evidence="1" id="KW-0808">Transferase</keyword>
<sequence length="205" mass="21855">MDQAPGDDVDLVPAVHDRVVALLAVRRPVLVCLDGRSGSGKTTLARRLVRRLRDGGATVTVLHLDSVYPGWDGLAAAVRLVGEELLPALREGREPAYPAWSWVRDRPGPDVTVRQADVVLVEGVGSGSRAGRRAADLLVWLEAPAAVRHGRAMARDGDSYRPHWERWAAQEEAYVRAERPAAAADLVLATAPGAVLSAGGPSLDA</sequence>
<dbReference type="GO" id="GO:0016301">
    <property type="term" value="F:kinase activity"/>
    <property type="evidence" value="ECO:0007669"/>
    <property type="project" value="UniProtKB-KW"/>
</dbReference>
<dbReference type="SUPFAM" id="SSF52540">
    <property type="entry name" value="P-loop containing nucleoside triphosphate hydrolases"/>
    <property type="match status" value="1"/>
</dbReference>
<name>A0ABV7WER5_9MICO</name>
<proteinExistence type="predicted"/>
<evidence type="ECO:0000313" key="2">
    <source>
        <dbReference type="Proteomes" id="UP001595685"/>
    </source>
</evidence>
<evidence type="ECO:0000313" key="1">
    <source>
        <dbReference type="EMBL" id="MFC3687698.1"/>
    </source>
</evidence>
<dbReference type="Proteomes" id="UP001595685">
    <property type="component" value="Unassembled WGS sequence"/>
</dbReference>
<accession>A0ABV7WER5</accession>
<dbReference type="InterPro" id="IPR027417">
    <property type="entry name" value="P-loop_NTPase"/>
</dbReference>
<keyword evidence="2" id="KW-1185">Reference proteome</keyword>
<organism evidence="1 2">
    <name type="scientific">Aquipuribacter hungaricus</name>
    <dbReference type="NCBI Taxonomy" id="545624"/>
    <lineage>
        <taxon>Bacteria</taxon>
        <taxon>Bacillati</taxon>
        <taxon>Actinomycetota</taxon>
        <taxon>Actinomycetes</taxon>
        <taxon>Micrococcales</taxon>
        <taxon>Intrasporangiaceae</taxon>
        <taxon>Aquipuribacter</taxon>
    </lineage>
</organism>
<gene>
    <name evidence="1" type="ORF">ACFOLH_05015</name>
</gene>
<dbReference type="Gene3D" id="3.40.50.300">
    <property type="entry name" value="P-loop containing nucleotide triphosphate hydrolases"/>
    <property type="match status" value="1"/>
</dbReference>
<reference evidence="2" key="1">
    <citation type="journal article" date="2019" name="Int. J. Syst. Evol. Microbiol.">
        <title>The Global Catalogue of Microorganisms (GCM) 10K type strain sequencing project: providing services to taxonomists for standard genome sequencing and annotation.</title>
        <authorList>
            <consortium name="The Broad Institute Genomics Platform"/>
            <consortium name="The Broad Institute Genome Sequencing Center for Infectious Disease"/>
            <person name="Wu L."/>
            <person name="Ma J."/>
        </authorList>
    </citation>
    <scope>NUCLEOTIDE SEQUENCE [LARGE SCALE GENOMIC DNA]</scope>
    <source>
        <strain evidence="2">NCAIM B.02333</strain>
    </source>
</reference>
<keyword evidence="1" id="KW-0418">Kinase</keyword>
<dbReference type="RefSeq" id="WP_340291861.1">
    <property type="nucleotide sequence ID" value="NZ_JBBEOI010000052.1"/>
</dbReference>
<comment type="caution">
    <text evidence="1">The sequence shown here is derived from an EMBL/GenBank/DDBJ whole genome shotgun (WGS) entry which is preliminary data.</text>
</comment>
<protein>
    <submittedName>
        <fullName evidence="1">Adenylyl-sulfate kinase</fullName>
    </submittedName>
</protein>
<dbReference type="EMBL" id="JBHRWW010000002">
    <property type="protein sequence ID" value="MFC3687698.1"/>
    <property type="molecule type" value="Genomic_DNA"/>
</dbReference>